<sequence>MPESNERMALTEAVFYILLTLKTPLHGYGIMQHISEISNGSVQLGSGTLYGAINTLLKKGWIKIYHQEGTSRKKKEYVITEQGLHIANQELLRLQHLTKLGEDILGGNNHD</sequence>
<keyword evidence="2" id="KW-1185">Reference proteome</keyword>
<evidence type="ECO:0000313" key="2">
    <source>
        <dbReference type="Proteomes" id="UP001374599"/>
    </source>
</evidence>
<gene>
    <name evidence="1" type="ORF">AN2V17_20900</name>
</gene>
<protein>
    <submittedName>
        <fullName evidence="1">PadR family transcriptional regulator</fullName>
    </submittedName>
</protein>
<organism evidence="1 2">
    <name type="scientific">Vallitalea maricola</name>
    <dbReference type="NCBI Taxonomy" id="3074433"/>
    <lineage>
        <taxon>Bacteria</taxon>
        <taxon>Bacillati</taxon>
        <taxon>Bacillota</taxon>
        <taxon>Clostridia</taxon>
        <taxon>Lachnospirales</taxon>
        <taxon>Vallitaleaceae</taxon>
        <taxon>Vallitalea</taxon>
    </lineage>
</organism>
<reference evidence="1" key="1">
    <citation type="submission" date="2023-09" db="EMBL/GenBank/DDBJ databases">
        <title>Vallitalea sediminicola and Vallitalea maricola sp. nov., anaerobic bacteria isolated from marine sediment.</title>
        <authorList>
            <person name="Hirano S."/>
            <person name="Maeda A."/>
            <person name="Terahara T."/>
            <person name="Mori K."/>
            <person name="Hamada M."/>
            <person name="Matsumoto R."/>
            <person name="Kobayashi T."/>
        </authorList>
    </citation>
    <scope>NUCLEOTIDE SEQUENCE</scope>
    <source>
        <strain evidence="1">AN17-2</strain>
    </source>
</reference>
<comment type="caution">
    <text evidence="1">The sequence shown here is derived from an EMBL/GenBank/DDBJ whole genome shotgun (WGS) entry which is preliminary data.</text>
</comment>
<accession>A0ACB5UJZ6</accession>
<dbReference type="Proteomes" id="UP001374599">
    <property type="component" value="Unassembled WGS sequence"/>
</dbReference>
<name>A0ACB5UJZ6_9FIRM</name>
<dbReference type="EMBL" id="BTPU01000031">
    <property type="protein sequence ID" value="GMQ62858.1"/>
    <property type="molecule type" value="Genomic_DNA"/>
</dbReference>
<evidence type="ECO:0000313" key="1">
    <source>
        <dbReference type="EMBL" id="GMQ62858.1"/>
    </source>
</evidence>
<proteinExistence type="predicted"/>